<feature type="chain" id="PRO_5008066572" evidence="2">
    <location>
        <begin position="29"/>
        <end position="102"/>
    </location>
</feature>
<feature type="region of interest" description="Disordered" evidence="1">
    <location>
        <begin position="79"/>
        <end position="102"/>
    </location>
</feature>
<keyword evidence="2" id="KW-0732">Signal</keyword>
<gene>
    <name evidence="3" type="ORF">AWH49_18660</name>
</gene>
<reference evidence="3 4" key="1">
    <citation type="submission" date="2016-01" db="EMBL/GenBank/DDBJ databases">
        <title>Investigation of taxonomic status of Bacillus aminovorans.</title>
        <authorList>
            <person name="Verma A."/>
            <person name="Pal Y."/>
            <person name="Krishnamurthi S."/>
        </authorList>
    </citation>
    <scope>NUCLEOTIDE SEQUENCE [LARGE SCALE GENOMIC DNA]</scope>
    <source>
        <strain evidence="3 4">DSM 1314</strain>
    </source>
</reference>
<evidence type="ECO:0000313" key="3">
    <source>
        <dbReference type="EMBL" id="OAH59170.1"/>
    </source>
</evidence>
<dbReference type="Proteomes" id="UP000076935">
    <property type="component" value="Unassembled WGS sequence"/>
</dbReference>
<comment type="caution">
    <text evidence="3">The sequence shown here is derived from an EMBL/GenBank/DDBJ whole genome shotgun (WGS) entry which is preliminary data.</text>
</comment>
<feature type="region of interest" description="Disordered" evidence="1">
    <location>
        <begin position="34"/>
        <end position="59"/>
    </location>
</feature>
<dbReference type="RefSeq" id="WP_063966508.1">
    <property type="nucleotide sequence ID" value="NZ_JBCNAN010000052.1"/>
</dbReference>
<dbReference type="AlphaFoldDB" id="A0A177L0I1"/>
<proteinExistence type="predicted"/>
<evidence type="ECO:0000256" key="1">
    <source>
        <dbReference type="SAM" id="MobiDB-lite"/>
    </source>
</evidence>
<organism evidence="3 4">
    <name type="scientific">Domibacillus aminovorans</name>
    <dbReference type="NCBI Taxonomy" id="29332"/>
    <lineage>
        <taxon>Bacteria</taxon>
        <taxon>Bacillati</taxon>
        <taxon>Bacillota</taxon>
        <taxon>Bacilli</taxon>
        <taxon>Bacillales</taxon>
        <taxon>Bacillaceae</taxon>
        <taxon>Domibacillus</taxon>
    </lineage>
</organism>
<keyword evidence="4" id="KW-1185">Reference proteome</keyword>
<evidence type="ECO:0000313" key="4">
    <source>
        <dbReference type="Proteomes" id="UP000076935"/>
    </source>
</evidence>
<evidence type="ECO:0000256" key="2">
    <source>
        <dbReference type="SAM" id="SignalP"/>
    </source>
</evidence>
<dbReference type="EMBL" id="LQWY01000066">
    <property type="protein sequence ID" value="OAH59170.1"/>
    <property type="molecule type" value="Genomic_DNA"/>
</dbReference>
<feature type="signal peptide" evidence="2">
    <location>
        <begin position="1"/>
        <end position="28"/>
    </location>
</feature>
<sequence length="102" mass="11580">MKSKFFFVFSIITFIGLCVATSTFISNAQSTANTKLSSKNYDTSNSPIQAEEDSSSIETSVQYYDENNEPIYPYTQEELNEREKQAEARHQAFERAKGTLTN</sequence>
<feature type="compositionally biased region" description="Polar residues" evidence="1">
    <location>
        <begin position="34"/>
        <end position="48"/>
    </location>
</feature>
<accession>A0A177L0I1</accession>
<name>A0A177L0I1_9BACI</name>
<protein>
    <submittedName>
        <fullName evidence="3">Uncharacterized protein</fullName>
    </submittedName>
</protein>